<dbReference type="EMBL" id="KK033949">
    <property type="protein sequence ID" value="EXL64687.1"/>
    <property type="molecule type" value="Genomic_DNA"/>
</dbReference>
<reference evidence="1" key="1">
    <citation type="submission" date="2011-11" db="EMBL/GenBank/DDBJ databases">
        <title>The Genome Sequence of Fusarium oxysporum PHW808.</title>
        <authorList>
            <consortium name="The Broad Institute Genome Sequencing Platform"/>
            <person name="Ma L.-J."/>
            <person name="Gale L.R."/>
            <person name="Schwartz D.C."/>
            <person name="Zhou S."/>
            <person name="Corby-Kistler H."/>
            <person name="Young S.K."/>
            <person name="Zeng Q."/>
            <person name="Gargeya S."/>
            <person name="Fitzgerald M."/>
            <person name="Haas B."/>
            <person name="Abouelleil A."/>
            <person name="Alvarado L."/>
            <person name="Arachchi H.M."/>
            <person name="Berlin A."/>
            <person name="Brown A."/>
            <person name="Chapman S.B."/>
            <person name="Chen Z."/>
            <person name="Dunbar C."/>
            <person name="Freedman E."/>
            <person name="Gearin G."/>
            <person name="Goldberg J."/>
            <person name="Griggs A."/>
            <person name="Gujja S."/>
            <person name="Heiman D."/>
            <person name="Howarth C."/>
            <person name="Larson L."/>
            <person name="Lui A."/>
            <person name="MacDonald P.J.P."/>
            <person name="Montmayeur A."/>
            <person name="Murphy C."/>
            <person name="Neiman D."/>
            <person name="Pearson M."/>
            <person name="Priest M."/>
            <person name="Roberts A."/>
            <person name="Saif S."/>
            <person name="Shea T."/>
            <person name="Shenoy N."/>
            <person name="Sisk P."/>
            <person name="Stolte C."/>
            <person name="Sykes S."/>
            <person name="Wortman J."/>
            <person name="Nusbaum C."/>
            <person name="Birren B."/>
        </authorList>
    </citation>
    <scope>NUCLEOTIDE SEQUENCE [LARGE SCALE GENOMIC DNA]</scope>
    <source>
        <strain evidence="1">54008</strain>
    </source>
</reference>
<organism evidence="1">
    <name type="scientific">Fusarium oxysporum f. sp. conglutinans race 2 54008</name>
    <dbReference type="NCBI Taxonomy" id="1089457"/>
    <lineage>
        <taxon>Eukaryota</taxon>
        <taxon>Fungi</taxon>
        <taxon>Dikarya</taxon>
        <taxon>Ascomycota</taxon>
        <taxon>Pezizomycotina</taxon>
        <taxon>Sordariomycetes</taxon>
        <taxon>Hypocreomycetidae</taxon>
        <taxon>Hypocreales</taxon>
        <taxon>Nectriaceae</taxon>
        <taxon>Fusarium</taxon>
        <taxon>Fusarium oxysporum species complex</taxon>
    </lineage>
</organism>
<proteinExistence type="predicted"/>
<accession>X0GM28</accession>
<dbReference type="HOGENOM" id="CLU_1562943_0_0_1"/>
<evidence type="ECO:0000313" key="1">
    <source>
        <dbReference type="EMBL" id="EXL64687.1"/>
    </source>
</evidence>
<sequence length="171" mass="19585">MYWGPMENRNWYQESHTLQGNGALKPSHARQDSLSTIKFFIHNAMTYIYVDKFENVSPLQLVASKRYTEVGRTPSRLDALKQGRNLPIIQLLLKAGAEAELDEMPDNGLTREEGAELPIMHLTVSGTNPLYAREEVKVAGMVCKRIKRFNTAIDKHLALWHYIRKGRLYIA</sequence>
<protein>
    <submittedName>
        <fullName evidence="1">Uncharacterized protein</fullName>
    </submittedName>
</protein>
<dbReference type="Proteomes" id="UP000030676">
    <property type="component" value="Unassembled WGS sequence"/>
</dbReference>
<dbReference type="OrthoDB" id="5108869at2759"/>
<gene>
    <name evidence="1" type="ORF">FOPG_19057</name>
</gene>
<dbReference type="AlphaFoldDB" id="X0GM28"/>
<name>X0GM28_FUSOX</name>
<reference evidence="1" key="2">
    <citation type="submission" date="2014-03" db="EMBL/GenBank/DDBJ databases">
        <title>The Genome Annotation of Fusarium oxysporum PHW808.</title>
        <authorList>
            <consortium name="The Broad Institute Genomics Platform"/>
            <person name="Ma L.-J."/>
            <person name="Corby-Kistler H."/>
            <person name="Broz K."/>
            <person name="Gale L.R."/>
            <person name="Jonkers W."/>
            <person name="O'Donnell K."/>
            <person name="Ploetz R."/>
            <person name="Steinberg C."/>
            <person name="Schwartz D.C."/>
            <person name="VanEtten H."/>
            <person name="Zhou S."/>
            <person name="Young S.K."/>
            <person name="Zeng Q."/>
            <person name="Gargeya S."/>
            <person name="Fitzgerald M."/>
            <person name="Abouelleil A."/>
            <person name="Alvarado L."/>
            <person name="Chapman S.B."/>
            <person name="Gainer-Dewar J."/>
            <person name="Goldberg J."/>
            <person name="Griggs A."/>
            <person name="Gujja S."/>
            <person name="Hansen M."/>
            <person name="Howarth C."/>
            <person name="Imamovic A."/>
            <person name="Ireland A."/>
            <person name="Larimer J."/>
            <person name="McCowan C."/>
            <person name="Murphy C."/>
            <person name="Pearson M."/>
            <person name="Poon T.W."/>
            <person name="Priest M."/>
            <person name="Roberts A."/>
            <person name="Saif S."/>
            <person name="Shea T."/>
            <person name="Sykes S."/>
            <person name="Wortman J."/>
            <person name="Nusbaum C."/>
            <person name="Birren B."/>
        </authorList>
    </citation>
    <scope>NUCLEOTIDE SEQUENCE</scope>
    <source>
        <strain evidence="1">54008</strain>
    </source>
</reference>